<sequence>MKLAKIAFFLIFTYFLLACALLLRPFGKPAVSDMDEYFILNAQREAASNNVVASIVFDYRGLDTLGEATVLFAAVSSIVLLFRGAPK</sequence>
<reference evidence="3 4" key="1">
    <citation type="submission" date="2018-06" db="EMBL/GenBank/DDBJ databases">
        <title>Extensive metabolic versatility and redundancy in microbially diverse, dynamic hydrothermal sediments.</title>
        <authorList>
            <person name="Dombrowski N."/>
            <person name="Teske A."/>
            <person name="Baker B.J."/>
        </authorList>
    </citation>
    <scope>NUCLEOTIDE SEQUENCE [LARGE SCALE GENOMIC DNA]</scope>
    <source>
        <strain evidence="3">B9_G13</strain>
    </source>
</reference>
<gene>
    <name evidence="3" type="ORF">DRO07_01695</name>
</gene>
<dbReference type="PROSITE" id="PS51257">
    <property type="entry name" value="PROKAR_LIPOPROTEIN"/>
    <property type="match status" value="1"/>
</dbReference>
<feature type="transmembrane region" description="Helical" evidence="1">
    <location>
        <begin position="7"/>
        <end position="27"/>
    </location>
</feature>
<feature type="transmembrane region" description="Helical" evidence="1">
    <location>
        <begin position="64"/>
        <end position="82"/>
    </location>
</feature>
<keyword evidence="1" id="KW-0812">Transmembrane</keyword>
<dbReference type="EMBL" id="QMWO01000049">
    <property type="protein sequence ID" value="RLG69760.1"/>
    <property type="molecule type" value="Genomic_DNA"/>
</dbReference>
<keyword evidence="1" id="KW-1133">Transmembrane helix</keyword>
<proteinExistence type="predicted"/>
<dbReference type="AlphaFoldDB" id="A0A497JFR6"/>
<keyword evidence="1" id="KW-0472">Membrane</keyword>
<organism evidence="3 4">
    <name type="scientific">Candidatus Iainarchaeum sp</name>
    <dbReference type="NCBI Taxonomy" id="3101447"/>
    <lineage>
        <taxon>Archaea</taxon>
        <taxon>Candidatus Iainarchaeota</taxon>
        <taxon>Candidatus Iainarchaeia</taxon>
        <taxon>Candidatus Iainarchaeales</taxon>
        <taxon>Candidatus Iainarchaeaceae</taxon>
        <taxon>Candidatus Iainarchaeum</taxon>
    </lineage>
</organism>
<dbReference type="Proteomes" id="UP000277633">
    <property type="component" value="Unassembled WGS sequence"/>
</dbReference>
<feature type="domain" description="MrpA C-terminal/MbhE" evidence="2">
    <location>
        <begin position="27"/>
        <end position="82"/>
    </location>
</feature>
<evidence type="ECO:0000313" key="3">
    <source>
        <dbReference type="EMBL" id="RLG69760.1"/>
    </source>
</evidence>
<evidence type="ECO:0000259" key="2">
    <source>
        <dbReference type="Pfam" id="PF20501"/>
    </source>
</evidence>
<dbReference type="InterPro" id="IPR046806">
    <property type="entry name" value="MrpA_C/MbhE"/>
</dbReference>
<protein>
    <recommendedName>
        <fullName evidence="2">MrpA C-terminal/MbhE domain-containing protein</fullName>
    </recommendedName>
</protein>
<accession>A0A497JFR6</accession>
<evidence type="ECO:0000256" key="1">
    <source>
        <dbReference type="SAM" id="Phobius"/>
    </source>
</evidence>
<comment type="caution">
    <text evidence="3">The sequence shown here is derived from an EMBL/GenBank/DDBJ whole genome shotgun (WGS) entry which is preliminary data.</text>
</comment>
<dbReference type="Pfam" id="PF20501">
    <property type="entry name" value="MbhE"/>
    <property type="match status" value="1"/>
</dbReference>
<evidence type="ECO:0000313" key="4">
    <source>
        <dbReference type="Proteomes" id="UP000277633"/>
    </source>
</evidence>
<name>A0A497JFR6_9ARCH</name>